<dbReference type="OrthoDB" id="7833823at2"/>
<dbReference type="EMBL" id="OMOJ01000004">
    <property type="protein sequence ID" value="SPF80494.1"/>
    <property type="molecule type" value="Genomic_DNA"/>
</dbReference>
<keyword evidence="1" id="KW-0040">ANK repeat</keyword>
<name>A0A2R8AX99_9RHOB</name>
<dbReference type="InterPro" id="IPR040632">
    <property type="entry name" value="Sulfotransfer_4"/>
</dbReference>
<dbReference type="PANTHER" id="PTHR36978:SF4">
    <property type="entry name" value="P-LOOP CONTAINING NUCLEOSIDE TRIPHOSPHATE HYDROLASE PROTEIN"/>
    <property type="match status" value="1"/>
</dbReference>
<proteinExistence type="predicted"/>
<keyword evidence="3" id="KW-1185">Reference proteome</keyword>
<dbReference type="InterPro" id="IPR002110">
    <property type="entry name" value="Ankyrin_rpt"/>
</dbReference>
<protein>
    <submittedName>
        <fullName evidence="2">Uncharacterized protein</fullName>
    </submittedName>
</protein>
<sequence length="211" mass="23523">MTKPWIINLGLPKSGTTTLHMALESAGLKVAEHLVRKGSTRFTQEADSPVSSELYEGYYKRGDPLARLAGFDALAEISILQRHLSQWPQTDFGLLQTIRVLYPKTKFVATWRDPEAISDSMMRWRNLGTQRVPKLHIPGLPPGYGFTTDEQVRWITAHYLFLEMMFAGDPNFLLLDVAAPDAPNQLAAFTGAPIAWWGKANVNPDTAPTTV</sequence>
<accession>A0A2R8AX99</accession>
<dbReference type="Pfam" id="PF17784">
    <property type="entry name" value="Sulfotransfer_4"/>
    <property type="match status" value="1"/>
</dbReference>
<dbReference type="AlphaFoldDB" id="A0A2R8AX99"/>
<evidence type="ECO:0000313" key="2">
    <source>
        <dbReference type="EMBL" id="SPF80494.1"/>
    </source>
</evidence>
<reference evidence="3" key="1">
    <citation type="submission" date="2018-03" db="EMBL/GenBank/DDBJ databases">
        <authorList>
            <person name="Rodrigo-Torres L."/>
            <person name="Arahal R. D."/>
            <person name="Lucena T."/>
        </authorList>
    </citation>
    <scope>NUCLEOTIDE SEQUENCE [LARGE SCALE GENOMIC DNA]</scope>
    <source>
        <strain evidence="3">CECT 8871</strain>
    </source>
</reference>
<evidence type="ECO:0000313" key="3">
    <source>
        <dbReference type="Proteomes" id="UP000244904"/>
    </source>
</evidence>
<dbReference type="InterPro" id="IPR027417">
    <property type="entry name" value="P-loop_NTPase"/>
</dbReference>
<gene>
    <name evidence="2" type="ORF">PRI8871_02304</name>
</gene>
<dbReference type="Proteomes" id="UP000244904">
    <property type="component" value="Unassembled WGS sequence"/>
</dbReference>
<dbReference type="SUPFAM" id="SSF52540">
    <property type="entry name" value="P-loop containing nucleoside triphosphate hydrolases"/>
    <property type="match status" value="1"/>
</dbReference>
<dbReference type="PROSITE" id="PS50088">
    <property type="entry name" value="ANK_REPEAT"/>
    <property type="match status" value="1"/>
</dbReference>
<organism evidence="2 3">
    <name type="scientific">Pseudoprimorskyibacter insulae</name>
    <dbReference type="NCBI Taxonomy" id="1695997"/>
    <lineage>
        <taxon>Bacteria</taxon>
        <taxon>Pseudomonadati</taxon>
        <taxon>Pseudomonadota</taxon>
        <taxon>Alphaproteobacteria</taxon>
        <taxon>Rhodobacterales</taxon>
        <taxon>Paracoccaceae</taxon>
        <taxon>Pseudoprimorskyibacter</taxon>
    </lineage>
</organism>
<dbReference type="Gene3D" id="3.40.50.300">
    <property type="entry name" value="P-loop containing nucleotide triphosphate hydrolases"/>
    <property type="match status" value="1"/>
</dbReference>
<feature type="repeat" description="ANK" evidence="1">
    <location>
        <begin position="14"/>
        <end position="46"/>
    </location>
</feature>
<dbReference type="PANTHER" id="PTHR36978">
    <property type="entry name" value="P-LOOP CONTAINING NUCLEOTIDE TRIPHOSPHATE HYDROLASE"/>
    <property type="match status" value="1"/>
</dbReference>
<evidence type="ECO:0000256" key="1">
    <source>
        <dbReference type="PROSITE-ProRule" id="PRU00023"/>
    </source>
</evidence>
<dbReference type="RefSeq" id="WP_108886351.1">
    <property type="nucleotide sequence ID" value="NZ_OMOJ01000004.1"/>
</dbReference>